<organism evidence="3 4">
    <name type="scientific">Thermosulfidibacter takaii (strain DSM 17441 / JCM 13301 / NBRC 103674 / ABI70S6)</name>
    <dbReference type="NCBI Taxonomy" id="1298851"/>
    <lineage>
        <taxon>Bacteria</taxon>
        <taxon>Pseudomonadati</taxon>
        <taxon>Thermosulfidibacterota</taxon>
        <taxon>Thermosulfidibacteria</taxon>
        <taxon>Thermosulfidibacterales</taxon>
        <taxon>Thermosulfidibacteraceae</taxon>
    </lineage>
</organism>
<dbReference type="Pfam" id="PF09622">
    <property type="entry name" value="DUF2391"/>
    <property type="match status" value="1"/>
</dbReference>
<gene>
    <name evidence="3" type="ORF">TST_1385</name>
</gene>
<evidence type="ECO:0000256" key="2">
    <source>
        <dbReference type="SAM" id="Phobius"/>
    </source>
</evidence>
<feature type="transmembrane region" description="Helical" evidence="2">
    <location>
        <begin position="110"/>
        <end position="134"/>
    </location>
</feature>
<feature type="transmembrane region" description="Helical" evidence="2">
    <location>
        <begin position="140"/>
        <end position="159"/>
    </location>
</feature>
<dbReference type="OrthoDB" id="14825at2"/>
<keyword evidence="1" id="KW-0175">Coiled coil</keyword>
<keyword evidence="2" id="KW-0812">Transmembrane</keyword>
<dbReference type="InterPro" id="IPR024464">
    <property type="entry name" value="DUF2391"/>
</dbReference>
<proteinExistence type="predicted"/>
<dbReference type="KEGG" id="ttk:TST_1385"/>
<dbReference type="STRING" id="1298851.TST_1385"/>
<feature type="coiled-coil region" evidence="1">
    <location>
        <begin position="3"/>
        <end position="37"/>
    </location>
</feature>
<sequence>MDTKEDLKGVEEIERTLKNLEERISEINEKLEGKKASFQLKDVIQQIVGAMLLAFPFAANADIWEVSKNMTFTHALILLAIIVVGLYMVIKYGKLENWKTQNIGFVPLRLITILCISVTVSALSLVILGVYPEIINNESWFIRTVILVTLFSVMGSFGLDATK</sequence>
<keyword evidence="4" id="KW-1185">Reference proteome</keyword>
<evidence type="ECO:0000256" key="1">
    <source>
        <dbReference type="SAM" id="Coils"/>
    </source>
</evidence>
<evidence type="ECO:0000313" key="4">
    <source>
        <dbReference type="Proteomes" id="UP000063234"/>
    </source>
</evidence>
<evidence type="ECO:0000313" key="3">
    <source>
        <dbReference type="EMBL" id="BAT72172.1"/>
    </source>
</evidence>
<feature type="transmembrane region" description="Helical" evidence="2">
    <location>
        <begin position="71"/>
        <end position="90"/>
    </location>
</feature>
<dbReference type="RefSeq" id="WP_068550160.1">
    <property type="nucleotide sequence ID" value="NZ_AP013035.1"/>
</dbReference>
<accession>A0A0S3QV39</accession>
<keyword evidence="2" id="KW-1133">Transmembrane helix</keyword>
<keyword evidence="2" id="KW-0472">Membrane</keyword>
<dbReference type="Proteomes" id="UP000063234">
    <property type="component" value="Chromosome"/>
</dbReference>
<feature type="transmembrane region" description="Helical" evidence="2">
    <location>
        <begin position="43"/>
        <end position="59"/>
    </location>
</feature>
<name>A0A0S3QV39_THET7</name>
<dbReference type="EMBL" id="AP013035">
    <property type="protein sequence ID" value="BAT72172.1"/>
    <property type="molecule type" value="Genomic_DNA"/>
</dbReference>
<dbReference type="AlphaFoldDB" id="A0A0S3QV39"/>
<reference evidence="4" key="1">
    <citation type="journal article" date="2018" name="Science">
        <title>A primordial and reversible TCA cycle in a facultatively chemolithoautotrophic thermophile.</title>
        <authorList>
            <person name="Nunoura T."/>
            <person name="Chikaraishi Y."/>
            <person name="Izaki R."/>
            <person name="Suwa T."/>
            <person name="Sato T."/>
            <person name="Harada T."/>
            <person name="Mori K."/>
            <person name="Kato Y."/>
            <person name="Miyazaki M."/>
            <person name="Shimamura S."/>
            <person name="Yanagawa K."/>
            <person name="Shuto A."/>
            <person name="Ohkouchi N."/>
            <person name="Fujita N."/>
            <person name="Takaki Y."/>
            <person name="Atomi H."/>
            <person name="Takai K."/>
        </authorList>
    </citation>
    <scope>NUCLEOTIDE SEQUENCE [LARGE SCALE GENOMIC DNA]</scope>
    <source>
        <strain evidence="4">DSM 17441 / JCM 13301 / NBRC 103674 / ABI70S6</strain>
    </source>
</reference>
<protein>
    <recommendedName>
        <fullName evidence="5">DUF2391 family protein</fullName>
    </recommendedName>
</protein>
<evidence type="ECO:0008006" key="5">
    <source>
        <dbReference type="Google" id="ProtNLM"/>
    </source>
</evidence>